<reference evidence="2 3" key="1">
    <citation type="submission" date="2019-09" db="EMBL/GenBank/DDBJ databases">
        <title>Genome sequence of Rhodovastum atsumiense, a diverse member of the Acetobacteraceae family of non-sulfur purple photosynthetic bacteria.</title>
        <authorList>
            <person name="Meyer T."/>
            <person name="Kyndt J."/>
        </authorList>
    </citation>
    <scope>NUCLEOTIDE SEQUENCE [LARGE SCALE GENOMIC DNA]</scope>
    <source>
        <strain evidence="2 3">DSM 21279</strain>
    </source>
</reference>
<evidence type="ECO:0000256" key="1">
    <source>
        <dbReference type="SAM" id="MobiDB-lite"/>
    </source>
</evidence>
<evidence type="ECO:0000313" key="2">
    <source>
        <dbReference type="EMBL" id="KAA5609366.1"/>
    </source>
</evidence>
<dbReference type="RefSeq" id="WP_150043800.1">
    <property type="nucleotide sequence ID" value="NZ_OW485601.1"/>
</dbReference>
<organism evidence="2 3">
    <name type="scientific">Rhodovastum atsumiense</name>
    <dbReference type="NCBI Taxonomy" id="504468"/>
    <lineage>
        <taxon>Bacteria</taxon>
        <taxon>Pseudomonadati</taxon>
        <taxon>Pseudomonadota</taxon>
        <taxon>Alphaproteobacteria</taxon>
        <taxon>Acetobacterales</taxon>
        <taxon>Acetobacteraceae</taxon>
        <taxon>Rhodovastum</taxon>
    </lineage>
</organism>
<dbReference type="EMBL" id="VWPK01000052">
    <property type="protein sequence ID" value="KAA5609366.1"/>
    <property type="molecule type" value="Genomic_DNA"/>
</dbReference>
<sequence>MDLRKIRVDSGDNSKKDDLVYAMPGIDHRAWAGLVLVKAAALAAKSKPDASRSRFVCGAERLAGAVGPCLNNNKNQHCEDSLRKTDIVSGLRESEVRQHGLSRFRTGGEGGQTPAMAGRPPGAAQ</sequence>
<keyword evidence="3" id="KW-1185">Reference proteome</keyword>
<evidence type="ECO:0000313" key="3">
    <source>
        <dbReference type="Proteomes" id="UP000325255"/>
    </source>
</evidence>
<dbReference type="AlphaFoldDB" id="A0A5M6IM88"/>
<protein>
    <submittedName>
        <fullName evidence="2">Uncharacterized protein</fullName>
    </submittedName>
</protein>
<feature type="region of interest" description="Disordered" evidence="1">
    <location>
        <begin position="93"/>
        <end position="125"/>
    </location>
</feature>
<comment type="caution">
    <text evidence="2">The sequence shown here is derived from an EMBL/GenBank/DDBJ whole genome shotgun (WGS) entry which is preliminary data.</text>
</comment>
<name>A0A5M6IM88_9PROT</name>
<accession>A0A5M6IM88</accession>
<proteinExistence type="predicted"/>
<dbReference type="Proteomes" id="UP000325255">
    <property type="component" value="Unassembled WGS sequence"/>
</dbReference>
<gene>
    <name evidence="2" type="ORF">F1189_24535</name>
</gene>